<proteinExistence type="predicted"/>
<name>A0A2D3UMK5_9PEZI</name>
<keyword evidence="1" id="KW-0732">Signal</keyword>
<dbReference type="OrthoDB" id="2820488at2759"/>
<evidence type="ECO:0000256" key="1">
    <source>
        <dbReference type="SAM" id="SignalP"/>
    </source>
</evidence>
<evidence type="ECO:0000313" key="2">
    <source>
        <dbReference type="EMBL" id="CZT16622.1"/>
    </source>
</evidence>
<dbReference type="Proteomes" id="UP000225277">
    <property type="component" value="Unassembled WGS sequence"/>
</dbReference>
<dbReference type="GeneID" id="35597672"/>
<gene>
    <name evidence="2" type="ORF">RCC_02456</name>
</gene>
<sequence length="146" mass="16294">MQLTTTLLALIGATASLTAASAILSERATIPAPCEIQTDPLSDDEAQKRFKEFTQAFVVKKDVSKGFEFIAANYVNHNPKAATRDAAWANMSPIWDNMATQPLRSKWIAPYAYLQWQADVGLITDRFLWDGGCIVEHWYQGESWPA</sequence>
<keyword evidence="3" id="KW-1185">Reference proteome</keyword>
<organism evidence="2 3">
    <name type="scientific">Ramularia collo-cygni</name>
    <dbReference type="NCBI Taxonomy" id="112498"/>
    <lineage>
        <taxon>Eukaryota</taxon>
        <taxon>Fungi</taxon>
        <taxon>Dikarya</taxon>
        <taxon>Ascomycota</taxon>
        <taxon>Pezizomycotina</taxon>
        <taxon>Dothideomycetes</taxon>
        <taxon>Dothideomycetidae</taxon>
        <taxon>Mycosphaerellales</taxon>
        <taxon>Mycosphaerellaceae</taxon>
        <taxon>Ramularia</taxon>
    </lineage>
</organism>
<dbReference type="AlphaFoldDB" id="A0A2D3UMK5"/>
<dbReference type="EMBL" id="FJUY01000003">
    <property type="protein sequence ID" value="CZT16622.1"/>
    <property type="molecule type" value="Genomic_DNA"/>
</dbReference>
<feature type="chain" id="PRO_5013884726" description="SnoaL-like domain-containing protein" evidence="1">
    <location>
        <begin position="21"/>
        <end position="146"/>
    </location>
</feature>
<dbReference type="RefSeq" id="XP_023623515.1">
    <property type="nucleotide sequence ID" value="XM_023767747.1"/>
</dbReference>
<evidence type="ECO:0008006" key="4">
    <source>
        <dbReference type="Google" id="ProtNLM"/>
    </source>
</evidence>
<evidence type="ECO:0000313" key="3">
    <source>
        <dbReference type="Proteomes" id="UP000225277"/>
    </source>
</evidence>
<feature type="signal peptide" evidence="1">
    <location>
        <begin position="1"/>
        <end position="20"/>
    </location>
</feature>
<reference evidence="2 3" key="1">
    <citation type="submission" date="2016-03" db="EMBL/GenBank/DDBJ databases">
        <authorList>
            <person name="Ploux O."/>
        </authorList>
    </citation>
    <scope>NUCLEOTIDE SEQUENCE [LARGE SCALE GENOMIC DNA]</scope>
    <source>
        <strain evidence="2 3">URUG2</strain>
    </source>
</reference>
<protein>
    <recommendedName>
        <fullName evidence="4">SnoaL-like domain-containing protein</fullName>
    </recommendedName>
</protein>
<accession>A0A2D3UMK5</accession>